<gene>
    <name evidence="1" type="ORF">DW916_14945</name>
</gene>
<dbReference type="AlphaFoldDB" id="A0AA92UXF0"/>
<name>A0AA92UXF0_9BACT</name>
<dbReference type="RefSeq" id="WP_118192032.1">
    <property type="nucleotide sequence ID" value="NZ_QSFW01000042.1"/>
</dbReference>
<evidence type="ECO:0000313" key="1">
    <source>
        <dbReference type="EMBL" id="RHA82556.1"/>
    </source>
</evidence>
<sequence>MKKNKKQLHEALAVLLTKLSSARDNPLLMDNYAVKALRTVLLDFKESGELHEAYKEQIQSTLESNNPWVTMMMKSIGADPSIKNGMTDEAIDGMIDSMLGND</sequence>
<accession>A0AA92UXF0</accession>
<evidence type="ECO:0000313" key="2">
    <source>
        <dbReference type="Proteomes" id="UP000284990"/>
    </source>
</evidence>
<proteinExistence type="predicted"/>
<reference evidence="1 2" key="1">
    <citation type="submission" date="2018-08" db="EMBL/GenBank/DDBJ databases">
        <title>A genome reference for cultivated species of the human gut microbiota.</title>
        <authorList>
            <person name="Zou Y."/>
            <person name="Xue W."/>
            <person name="Luo G."/>
        </authorList>
    </citation>
    <scope>NUCLEOTIDE SEQUENCE [LARGE SCALE GENOMIC DNA]</scope>
    <source>
        <strain evidence="1 2">AM42-23AC</strain>
    </source>
</reference>
<comment type="caution">
    <text evidence="1">The sequence shown here is derived from an EMBL/GenBank/DDBJ whole genome shotgun (WGS) entry which is preliminary data.</text>
</comment>
<organism evidence="1 2">
    <name type="scientific">Segatella copri</name>
    <dbReference type="NCBI Taxonomy" id="165179"/>
    <lineage>
        <taxon>Bacteria</taxon>
        <taxon>Pseudomonadati</taxon>
        <taxon>Bacteroidota</taxon>
        <taxon>Bacteroidia</taxon>
        <taxon>Bacteroidales</taxon>
        <taxon>Prevotellaceae</taxon>
        <taxon>Segatella</taxon>
    </lineage>
</organism>
<protein>
    <submittedName>
        <fullName evidence="1">Uncharacterized protein</fullName>
    </submittedName>
</protein>
<dbReference type="EMBL" id="QSFW01000042">
    <property type="protein sequence ID" value="RHA82556.1"/>
    <property type="molecule type" value="Genomic_DNA"/>
</dbReference>
<dbReference type="Proteomes" id="UP000284990">
    <property type="component" value="Unassembled WGS sequence"/>
</dbReference>